<feature type="transmembrane region" description="Helical" evidence="1">
    <location>
        <begin position="139"/>
        <end position="157"/>
    </location>
</feature>
<feature type="domain" description="DUF6644" evidence="2">
    <location>
        <begin position="28"/>
        <end position="159"/>
    </location>
</feature>
<dbReference type="HOGENOM" id="CLU_116250_0_0_5"/>
<protein>
    <recommendedName>
        <fullName evidence="2">DUF6644 domain-containing protein</fullName>
    </recommendedName>
</protein>
<evidence type="ECO:0000313" key="4">
    <source>
        <dbReference type="Proteomes" id="UP000008850"/>
    </source>
</evidence>
<accession>G4R731</accession>
<feature type="transmembrane region" description="Helical" evidence="1">
    <location>
        <begin position="30"/>
        <end position="49"/>
    </location>
</feature>
<dbReference type="Proteomes" id="UP000008850">
    <property type="component" value="Chromosome"/>
</dbReference>
<dbReference type="AlphaFoldDB" id="G4R731"/>
<dbReference type="Pfam" id="PF20349">
    <property type="entry name" value="DUF6644"/>
    <property type="match status" value="1"/>
</dbReference>
<feature type="transmembrane region" description="Helical" evidence="1">
    <location>
        <begin position="98"/>
        <end position="119"/>
    </location>
</feature>
<proteinExistence type="predicted"/>
<dbReference type="InterPro" id="IPR046586">
    <property type="entry name" value="DUF6644"/>
</dbReference>
<dbReference type="eggNOG" id="ENOG5034691">
    <property type="taxonomic scope" value="Bacteria"/>
</dbReference>
<organism evidence="3 4">
    <name type="scientific">Pelagibacterium halotolerans (strain DSM 22347 / JCM 15775 / CGMCC 1.7692 / B2)</name>
    <dbReference type="NCBI Taxonomy" id="1082931"/>
    <lineage>
        <taxon>Bacteria</taxon>
        <taxon>Pseudomonadati</taxon>
        <taxon>Pseudomonadota</taxon>
        <taxon>Alphaproteobacteria</taxon>
        <taxon>Hyphomicrobiales</taxon>
        <taxon>Devosiaceae</taxon>
        <taxon>Pelagibacterium</taxon>
    </lineage>
</organism>
<evidence type="ECO:0000256" key="1">
    <source>
        <dbReference type="SAM" id="Phobius"/>
    </source>
</evidence>
<gene>
    <name evidence="3" type="ordered locus">KKY_138</name>
</gene>
<name>G4R731_PELHB</name>
<keyword evidence="1" id="KW-0812">Transmembrane</keyword>
<keyword evidence="1" id="KW-0472">Membrane</keyword>
<reference evidence="3 4" key="1">
    <citation type="journal article" date="2012" name="J. Bacteriol.">
        <title>Complete genome sequence of Pelagibacterium halotolerans B2T.</title>
        <authorList>
            <person name="Huo Y.Y."/>
            <person name="Cheng H."/>
            <person name="Han X.F."/>
            <person name="Jiang X.W."/>
            <person name="Sun C."/>
            <person name="Zhang X.Q."/>
            <person name="Zhu X.F."/>
            <person name="Liu Y.F."/>
            <person name="Li P.F."/>
            <person name="Ni P.X."/>
            <person name="Wu M."/>
        </authorList>
    </citation>
    <scope>NUCLEOTIDE SEQUENCE [LARGE SCALE GENOMIC DNA]</scope>
    <source>
        <strain evidence="4">DSM 22347 / JCM 15775 / CGMCC 1.7692 / B2</strain>
    </source>
</reference>
<dbReference type="RefSeq" id="WP_014129336.1">
    <property type="nucleotide sequence ID" value="NC_016078.1"/>
</dbReference>
<evidence type="ECO:0000313" key="3">
    <source>
        <dbReference type="EMBL" id="AEQ50185.1"/>
    </source>
</evidence>
<sequence length="162" mass="18030">MREFAEWLYATPFSIFLQTTDNLLPAIQTVHILMIGIVYTSTLVITLRLFGRAWANDTLANTARRFMPWNWGGLVLLLATGILMIICEPIRELLNYSFWIKMVLVILVVGLATAFQLGVGRPLANGVSADGVARYRAPAVATMVLLTVIIVLGRWIAYSPSF</sequence>
<evidence type="ECO:0000259" key="2">
    <source>
        <dbReference type="Pfam" id="PF20349"/>
    </source>
</evidence>
<keyword evidence="1" id="KW-1133">Transmembrane helix</keyword>
<dbReference type="KEGG" id="phl:KKY_138"/>
<feature type="transmembrane region" description="Helical" evidence="1">
    <location>
        <begin position="69"/>
        <end position="86"/>
    </location>
</feature>
<dbReference type="EMBL" id="CP003075">
    <property type="protein sequence ID" value="AEQ50185.1"/>
    <property type="molecule type" value="Genomic_DNA"/>
</dbReference>
<dbReference type="STRING" id="1082931.KKY_138"/>
<keyword evidence="4" id="KW-1185">Reference proteome</keyword>